<dbReference type="Proteomes" id="UP000218335">
    <property type="component" value="Unassembled WGS sequence"/>
</dbReference>
<feature type="compositionally biased region" description="Polar residues" evidence="2">
    <location>
        <begin position="234"/>
        <end position="250"/>
    </location>
</feature>
<feature type="region of interest" description="Disordered" evidence="2">
    <location>
        <begin position="153"/>
        <end position="329"/>
    </location>
</feature>
<accession>A0A2A4GXA1</accession>
<feature type="compositionally biased region" description="Basic and acidic residues" evidence="2">
    <location>
        <begin position="153"/>
        <end position="188"/>
    </location>
</feature>
<evidence type="ECO:0000313" key="4">
    <source>
        <dbReference type="Proteomes" id="UP000218335"/>
    </source>
</evidence>
<evidence type="ECO:0000256" key="2">
    <source>
        <dbReference type="SAM" id="MobiDB-lite"/>
    </source>
</evidence>
<dbReference type="RefSeq" id="WP_096592709.1">
    <property type="nucleotide sequence ID" value="NZ_MWUU01000008.1"/>
</dbReference>
<reference evidence="3 4" key="1">
    <citation type="journal article" date="2017" name="PLoS ONE">
        <title>Development of a real-time PCR for detection of Staphylococcus pseudintermedius using a novel automated comparison of whole-genome sequences.</title>
        <authorList>
            <person name="Verstappen K.M."/>
            <person name="Huijbregts L."/>
            <person name="Spaninks M."/>
            <person name="Wagenaar J.A."/>
            <person name="Fluit A.C."/>
            <person name="Duim B."/>
        </authorList>
    </citation>
    <scope>NUCLEOTIDE SEQUENCE [LARGE SCALE GENOMIC DNA]</scope>
    <source>
        <strain evidence="3 4">215070706401-1</strain>
    </source>
</reference>
<feature type="coiled-coil region" evidence="1">
    <location>
        <begin position="105"/>
        <end position="135"/>
    </location>
</feature>
<comment type="caution">
    <text evidence="3">The sequence shown here is derived from an EMBL/GenBank/DDBJ whole genome shotgun (WGS) entry which is preliminary data.</text>
</comment>
<evidence type="ECO:0000256" key="1">
    <source>
        <dbReference type="SAM" id="Coils"/>
    </source>
</evidence>
<sequence length="329" mass="38075">MNKTIKMIVNVLPVFLVPLILERKKFKAHPDVQKVTQTTVNTSKTVAHKTGQVANSVKDSVVSGSSHLKSTIQTKKRRHDYNKVMKKEAEIQRYNRPENVRARGKEIAKENRKEIDKLAKNLEKHIAERHKDEDKAFDQRQKQMIKTMKKMQKYEEKVGHTPGQHDAKTEKRAEKIEKRNKKEVDKMNKNLKKHLKERHKKEEKAAKAREKALKKNMKDMKKHEEKAEHATDVVPTNSSVKHGNTVQSNDQQEKQRITTLSELQTTQSHTGEGQPTSSAPGQVETTSDNAPLYEQHYQNMERQVQDSDTLRQNQQLNDTSKKSTKKQGR</sequence>
<keyword evidence="1" id="KW-0175">Coiled coil</keyword>
<protein>
    <submittedName>
        <fullName evidence="3">Uncharacterized protein</fullName>
    </submittedName>
</protein>
<dbReference type="EMBL" id="MWUU01000008">
    <property type="protein sequence ID" value="PCF55075.1"/>
    <property type="molecule type" value="Genomic_DNA"/>
</dbReference>
<name>A0A2A4GXA1_9STAP</name>
<feature type="compositionally biased region" description="Basic and acidic residues" evidence="2">
    <location>
        <begin position="200"/>
        <end position="231"/>
    </location>
</feature>
<evidence type="ECO:0000313" key="3">
    <source>
        <dbReference type="EMBL" id="PCF55075.1"/>
    </source>
</evidence>
<organism evidence="3 4">
    <name type="scientific">Staphylococcus delphini</name>
    <dbReference type="NCBI Taxonomy" id="53344"/>
    <lineage>
        <taxon>Bacteria</taxon>
        <taxon>Bacillati</taxon>
        <taxon>Bacillota</taxon>
        <taxon>Bacilli</taxon>
        <taxon>Bacillales</taxon>
        <taxon>Staphylococcaceae</taxon>
        <taxon>Staphylococcus</taxon>
        <taxon>Staphylococcus intermedius group</taxon>
    </lineage>
</organism>
<feature type="compositionally biased region" description="Polar residues" evidence="2">
    <location>
        <begin position="257"/>
        <end position="289"/>
    </location>
</feature>
<proteinExistence type="predicted"/>
<dbReference type="AlphaFoldDB" id="A0A2A4GXA1"/>
<feature type="compositionally biased region" description="Basic residues" evidence="2">
    <location>
        <begin position="189"/>
        <end position="199"/>
    </location>
</feature>
<gene>
    <name evidence="3" type="ORF">B5C08_07275</name>
</gene>